<dbReference type="EnsemblBacteria" id="ABY35503">
    <property type="protein sequence ID" value="ABY35503"/>
    <property type="gene ID" value="Caur_2294"/>
</dbReference>
<dbReference type="RefSeq" id="WP_012258157.1">
    <property type="nucleotide sequence ID" value="NC_010175.1"/>
</dbReference>
<protein>
    <submittedName>
        <fullName evidence="1">Uncharacterized protein</fullName>
    </submittedName>
</protein>
<gene>
    <name evidence="1" type="ordered locus">Caur_2294</name>
</gene>
<dbReference type="Proteomes" id="UP000002008">
    <property type="component" value="Chromosome"/>
</dbReference>
<keyword evidence="2" id="KW-1185">Reference proteome</keyword>
<dbReference type="AlphaFoldDB" id="A9WGH1"/>
<dbReference type="HOGENOM" id="CLU_1979918_0_0_0"/>
<name>A9WGH1_CHLAA</name>
<dbReference type="KEGG" id="cau:Caur_2294"/>
<dbReference type="STRING" id="324602.Caur_2294"/>
<dbReference type="EMBL" id="CP000909">
    <property type="protein sequence ID" value="ABY35503.1"/>
    <property type="molecule type" value="Genomic_DNA"/>
</dbReference>
<accession>A9WGH1</accession>
<organism evidence="1 2">
    <name type="scientific">Chloroflexus aurantiacus (strain ATCC 29366 / DSM 635 / J-10-fl)</name>
    <dbReference type="NCBI Taxonomy" id="324602"/>
    <lineage>
        <taxon>Bacteria</taxon>
        <taxon>Bacillati</taxon>
        <taxon>Chloroflexota</taxon>
        <taxon>Chloroflexia</taxon>
        <taxon>Chloroflexales</taxon>
        <taxon>Chloroflexineae</taxon>
        <taxon>Chloroflexaceae</taxon>
        <taxon>Chloroflexus</taxon>
    </lineage>
</organism>
<proteinExistence type="predicted"/>
<dbReference type="eggNOG" id="ENOG5030ZQD">
    <property type="taxonomic scope" value="Bacteria"/>
</dbReference>
<dbReference type="InParanoid" id="A9WGH1"/>
<evidence type="ECO:0000313" key="2">
    <source>
        <dbReference type="Proteomes" id="UP000002008"/>
    </source>
</evidence>
<dbReference type="PATRIC" id="fig|324602.8.peg.2601"/>
<sequence length="151" mass="17811">MRKFTDNPRKNAHILREIDRREEKLVQMSRDLADKLAQIFENVEKKPLSDKDHKERQLRNIQAVAEQSPSWLPVELFIRYQAARKEIYIEWAEEANSLLDSLRSEAQSIVGTDNSQLVGDVHMELVRRTLGYTVRWHVWDAKGTTQREVKQ</sequence>
<reference evidence="2" key="1">
    <citation type="journal article" date="2011" name="BMC Genomics">
        <title>Complete genome sequence of the filamentous anoxygenic phototrophic bacterium Chloroflexus aurantiacus.</title>
        <authorList>
            <person name="Tang K.H."/>
            <person name="Barry K."/>
            <person name="Chertkov O."/>
            <person name="Dalin E."/>
            <person name="Han C.S."/>
            <person name="Hauser L.J."/>
            <person name="Honchak B.M."/>
            <person name="Karbach L.E."/>
            <person name="Land M.L."/>
            <person name="Lapidus A."/>
            <person name="Larimer F.W."/>
            <person name="Mikhailova N."/>
            <person name="Pitluck S."/>
            <person name="Pierson B.K."/>
            <person name="Blankenship R.E."/>
        </authorList>
    </citation>
    <scope>NUCLEOTIDE SEQUENCE [LARGE SCALE GENOMIC DNA]</scope>
    <source>
        <strain evidence="2">ATCC 29366 / DSM 635 / J-10-fl</strain>
    </source>
</reference>
<evidence type="ECO:0000313" key="1">
    <source>
        <dbReference type="EMBL" id="ABY35503.1"/>
    </source>
</evidence>